<protein>
    <submittedName>
        <fullName evidence="2">Uncharacterized protein</fullName>
    </submittedName>
</protein>
<keyword evidence="1" id="KW-0472">Membrane</keyword>
<evidence type="ECO:0000313" key="2">
    <source>
        <dbReference type="EMBL" id="GAA1603730.1"/>
    </source>
</evidence>
<name>A0ABN2ECV7_9ACTN</name>
<dbReference type="Proteomes" id="UP001500393">
    <property type="component" value="Unassembled WGS sequence"/>
</dbReference>
<gene>
    <name evidence="2" type="ORF">GCM10009789_67180</name>
</gene>
<comment type="caution">
    <text evidence="2">The sequence shown here is derived from an EMBL/GenBank/DDBJ whole genome shotgun (WGS) entry which is preliminary data.</text>
</comment>
<sequence>MAKRVPALVRTADSYARAVSALEFIAAVLKALAWPLAAVVIALLFRSKILELLSSGMKRLKIGPVEAEWDVRAAVTGVEVEQARSTALPTRPADSRRVEVQTAIDLARERLESGYTDTAVTEAFAAIEQSLLGLLIDAGVGVTQLHVGGAGLAKLAEQKGLITEKTATAIEGLAVLRNLAANTDVGTTMDRATEYLTMTEGVLYAIENPPS</sequence>
<feature type="transmembrane region" description="Helical" evidence="1">
    <location>
        <begin position="24"/>
        <end position="45"/>
    </location>
</feature>
<dbReference type="EMBL" id="BAAAOS010000053">
    <property type="protein sequence ID" value="GAA1603730.1"/>
    <property type="molecule type" value="Genomic_DNA"/>
</dbReference>
<evidence type="ECO:0000256" key="1">
    <source>
        <dbReference type="SAM" id="Phobius"/>
    </source>
</evidence>
<keyword evidence="1" id="KW-0812">Transmembrane</keyword>
<evidence type="ECO:0000313" key="3">
    <source>
        <dbReference type="Proteomes" id="UP001500393"/>
    </source>
</evidence>
<organism evidence="2 3">
    <name type="scientific">Kribbella sancticallisti</name>
    <dbReference type="NCBI Taxonomy" id="460087"/>
    <lineage>
        <taxon>Bacteria</taxon>
        <taxon>Bacillati</taxon>
        <taxon>Actinomycetota</taxon>
        <taxon>Actinomycetes</taxon>
        <taxon>Propionibacteriales</taxon>
        <taxon>Kribbellaceae</taxon>
        <taxon>Kribbella</taxon>
    </lineage>
</organism>
<keyword evidence="3" id="KW-1185">Reference proteome</keyword>
<keyword evidence="1" id="KW-1133">Transmembrane helix</keyword>
<accession>A0ABN2ECV7</accession>
<reference evidence="2 3" key="1">
    <citation type="journal article" date="2019" name="Int. J. Syst. Evol. Microbiol.">
        <title>The Global Catalogue of Microorganisms (GCM) 10K type strain sequencing project: providing services to taxonomists for standard genome sequencing and annotation.</title>
        <authorList>
            <consortium name="The Broad Institute Genomics Platform"/>
            <consortium name="The Broad Institute Genome Sequencing Center for Infectious Disease"/>
            <person name="Wu L."/>
            <person name="Ma J."/>
        </authorList>
    </citation>
    <scope>NUCLEOTIDE SEQUENCE [LARGE SCALE GENOMIC DNA]</scope>
    <source>
        <strain evidence="2 3">JCM 14969</strain>
    </source>
</reference>
<proteinExistence type="predicted"/>